<dbReference type="PANTHER" id="PTHR35841">
    <property type="entry name" value="PHOSPHONATES-BINDING PERIPLASMIC PROTEIN"/>
    <property type="match status" value="1"/>
</dbReference>
<dbReference type="Gene3D" id="3.40.190.10">
    <property type="entry name" value="Periplasmic binding protein-like II"/>
    <property type="match status" value="3"/>
</dbReference>
<evidence type="ECO:0000313" key="3">
    <source>
        <dbReference type="EMBL" id="MDR5711939.1"/>
    </source>
</evidence>
<dbReference type="PANTHER" id="PTHR35841:SF1">
    <property type="entry name" value="PHOSPHONATES-BINDING PERIPLASMIC PROTEIN"/>
    <property type="match status" value="1"/>
</dbReference>
<dbReference type="PROSITE" id="PS51257">
    <property type="entry name" value="PROKAR_LIPOPROTEIN"/>
    <property type="match status" value="1"/>
</dbReference>
<accession>A0ABU1FTE8</accession>
<reference evidence="4" key="1">
    <citation type="submission" date="2023-07" db="EMBL/GenBank/DDBJ databases">
        <title>Description of three actinobacteria isolated from air of manufacturing shop in a pharmaceutical factory.</title>
        <authorList>
            <person name="Zhang D.-F."/>
        </authorList>
    </citation>
    <scope>NUCLEOTIDE SEQUENCE [LARGE SCALE GENOMIC DNA]</scope>
    <source>
        <strain evidence="4">CCTCC AB 207010</strain>
    </source>
</reference>
<sequence>MHMKTKSAFALASVLTLTLVGCVGDAEDAGAGDAEDEDTSETDTTGGETNGGDADGGEEGGIAPSTIDLETLGDDPLILGLVPAQEADTMVDDAEVLGDQLSEQLGGHPVETFVADDYTGLVVAMQTGQAHIGMFGPIVLMQAEEEAGAVPVLQSIRRGVDTYVTQWFTNDPDTYCLDEPVEVEYESEEDGALEGETVTMLFCNGTDSADGGPVGAEALELIEDGTTISFVQPGSASGYYYPATQLLELGVEDFDGQFAGGHPQSVQNVYNGSISIGTSFDDARRNLVNEDGIADVGEEVVVFAWSENIPNDGIAVSGDFTDEEVEAITEAFLAMAGDGELSAGDPLYDVYEIEGLVPADTGALEDARTVYHNFGDE</sequence>
<evidence type="ECO:0000256" key="2">
    <source>
        <dbReference type="SAM" id="SignalP"/>
    </source>
</evidence>
<dbReference type="Pfam" id="PF12974">
    <property type="entry name" value="Phosphonate-bd"/>
    <property type="match status" value="1"/>
</dbReference>
<keyword evidence="4" id="KW-1185">Reference proteome</keyword>
<name>A0ABU1FTE8_9MICC</name>
<dbReference type="RefSeq" id="WP_310537320.1">
    <property type="nucleotide sequence ID" value="NZ_JAVKGT010000016.1"/>
</dbReference>
<organism evidence="3 4">
    <name type="scientific">Nesterenkonia flava</name>
    <dbReference type="NCBI Taxonomy" id="469799"/>
    <lineage>
        <taxon>Bacteria</taxon>
        <taxon>Bacillati</taxon>
        <taxon>Actinomycetota</taxon>
        <taxon>Actinomycetes</taxon>
        <taxon>Micrococcales</taxon>
        <taxon>Micrococcaceae</taxon>
        <taxon>Nesterenkonia</taxon>
    </lineage>
</organism>
<feature type="chain" id="PRO_5046903934" evidence="2">
    <location>
        <begin position="26"/>
        <end position="377"/>
    </location>
</feature>
<dbReference type="SUPFAM" id="SSF53850">
    <property type="entry name" value="Periplasmic binding protein-like II"/>
    <property type="match status" value="1"/>
</dbReference>
<dbReference type="EMBL" id="JAVKGT010000016">
    <property type="protein sequence ID" value="MDR5711939.1"/>
    <property type="molecule type" value="Genomic_DNA"/>
</dbReference>
<evidence type="ECO:0000313" key="4">
    <source>
        <dbReference type="Proteomes" id="UP001260872"/>
    </source>
</evidence>
<feature type="region of interest" description="Disordered" evidence="1">
    <location>
        <begin position="28"/>
        <end position="66"/>
    </location>
</feature>
<comment type="caution">
    <text evidence="3">The sequence shown here is derived from an EMBL/GenBank/DDBJ whole genome shotgun (WGS) entry which is preliminary data.</text>
</comment>
<gene>
    <name evidence="3" type="ORF">RH857_07300</name>
</gene>
<feature type="signal peptide" evidence="2">
    <location>
        <begin position="1"/>
        <end position="25"/>
    </location>
</feature>
<feature type="compositionally biased region" description="Acidic residues" evidence="1">
    <location>
        <begin position="28"/>
        <end position="41"/>
    </location>
</feature>
<keyword evidence="2" id="KW-0732">Signal</keyword>
<protein>
    <submittedName>
        <fullName evidence="3">PhnD/SsuA/transferrin family substrate-binding protein</fullName>
    </submittedName>
</protein>
<proteinExistence type="predicted"/>
<dbReference type="Proteomes" id="UP001260872">
    <property type="component" value="Unassembled WGS sequence"/>
</dbReference>
<evidence type="ECO:0000256" key="1">
    <source>
        <dbReference type="SAM" id="MobiDB-lite"/>
    </source>
</evidence>